<dbReference type="RefSeq" id="WP_344808128.1">
    <property type="nucleotide sequence ID" value="NZ_BAABAB010000036.1"/>
</dbReference>
<keyword evidence="1" id="KW-0812">Transmembrane</keyword>
<dbReference type="Pfam" id="PF01569">
    <property type="entry name" value="PAP2"/>
    <property type="match status" value="1"/>
</dbReference>
<dbReference type="SMART" id="SM00014">
    <property type="entry name" value="acidPPc"/>
    <property type="match status" value="1"/>
</dbReference>
<reference evidence="4" key="1">
    <citation type="journal article" date="2019" name="Int. J. Syst. Evol. Microbiol.">
        <title>The Global Catalogue of Microorganisms (GCM) 10K type strain sequencing project: providing services to taxonomists for standard genome sequencing and annotation.</title>
        <authorList>
            <consortium name="The Broad Institute Genomics Platform"/>
            <consortium name="The Broad Institute Genome Sequencing Center for Infectious Disease"/>
            <person name="Wu L."/>
            <person name="Ma J."/>
        </authorList>
    </citation>
    <scope>NUCLEOTIDE SEQUENCE [LARGE SCALE GENOMIC DNA]</scope>
    <source>
        <strain evidence="4">JCM 16929</strain>
    </source>
</reference>
<dbReference type="PANTHER" id="PTHR14969:SF13">
    <property type="entry name" value="AT30094P"/>
    <property type="match status" value="1"/>
</dbReference>
<dbReference type="Proteomes" id="UP001501490">
    <property type="component" value="Unassembled WGS sequence"/>
</dbReference>
<feature type="domain" description="Phosphatidic acid phosphatase type 2/haloperoxidase" evidence="2">
    <location>
        <begin position="143"/>
        <end position="257"/>
    </location>
</feature>
<feature type="transmembrane region" description="Helical" evidence="1">
    <location>
        <begin position="116"/>
        <end position="135"/>
    </location>
</feature>
<dbReference type="CDD" id="cd03392">
    <property type="entry name" value="PAP2_like_2"/>
    <property type="match status" value="1"/>
</dbReference>
<keyword evidence="1" id="KW-0472">Membrane</keyword>
<evidence type="ECO:0000313" key="4">
    <source>
        <dbReference type="Proteomes" id="UP001501490"/>
    </source>
</evidence>
<dbReference type="InterPro" id="IPR000326">
    <property type="entry name" value="PAP2/HPO"/>
</dbReference>
<gene>
    <name evidence="3" type="ORF">GCM10022236_41160</name>
</gene>
<protein>
    <submittedName>
        <fullName evidence="3">Phosphatase PAP2 family protein</fullName>
    </submittedName>
</protein>
<comment type="caution">
    <text evidence="3">The sequence shown here is derived from an EMBL/GenBank/DDBJ whole genome shotgun (WGS) entry which is preliminary data.</text>
</comment>
<dbReference type="InterPro" id="IPR036938">
    <property type="entry name" value="PAP2/HPO_sf"/>
</dbReference>
<proteinExistence type="predicted"/>
<sequence length="285" mass="30707">MSGEDDTEGDPAATFDEPATEEYIGKRDITRWSGPQRHLVSAALWLGRYTSAHSVLLITSALGAAIAVLLTWATEEIYDSVKAADGLSGLDQPALDLAISLRTPTSVTVAKVLTNLGGPIGLTIITISIALIMTVRWRSRTPFLLLAIGTAGSLLMTTVGKDLVGRSRPPQAQAVAPYETSPSFPSGHALNNTVVACLVAYLLLLHLASLLARIITVTLAVVWFVAIGLTRVFLGYHWLTDVMAGWLLGLAWTAMVITSHRIYLTVRRHNRIISEHPHAAQPSQD</sequence>
<dbReference type="PANTHER" id="PTHR14969">
    <property type="entry name" value="SPHINGOSINE-1-PHOSPHATE PHOSPHOHYDROLASE"/>
    <property type="match status" value="1"/>
</dbReference>
<name>A0ABP7AKQ5_9ACTN</name>
<keyword evidence="4" id="KW-1185">Reference proteome</keyword>
<feature type="transmembrane region" description="Helical" evidence="1">
    <location>
        <begin position="189"/>
        <end position="207"/>
    </location>
</feature>
<dbReference type="EMBL" id="BAABAB010000036">
    <property type="protein sequence ID" value="GAA3634390.1"/>
    <property type="molecule type" value="Genomic_DNA"/>
</dbReference>
<dbReference type="Gene3D" id="1.20.144.10">
    <property type="entry name" value="Phosphatidic acid phosphatase type 2/haloperoxidase"/>
    <property type="match status" value="2"/>
</dbReference>
<evidence type="ECO:0000313" key="3">
    <source>
        <dbReference type="EMBL" id="GAA3634390.1"/>
    </source>
</evidence>
<keyword evidence="1" id="KW-1133">Transmembrane helix</keyword>
<accession>A0ABP7AKQ5</accession>
<evidence type="ECO:0000256" key="1">
    <source>
        <dbReference type="SAM" id="Phobius"/>
    </source>
</evidence>
<dbReference type="SUPFAM" id="SSF48317">
    <property type="entry name" value="Acid phosphatase/Vanadium-dependent haloperoxidase"/>
    <property type="match status" value="1"/>
</dbReference>
<feature type="transmembrane region" description="Helical" evidence="1">
    <location>
        <begin position="142"/>
        <end position="160"/>
    </location>
</feature>
<evidence type="ECO:0000259" key="2">
    <source>
        <dbReference type="SMART" id="SM00014"/>
    </source>
</evidence>
<feature type="transmembrane region" description="Helical" evidence="1">
    <location>
        <begin position="55"/>
        <end position="73"/>
    </location>
</feature>
<feature type="transmembrane region" description="Helical" evidence="1">
    <location>
        <begin position="214"/>
        <end position="238"/>
    </location>
</feature>
<feature type="transmembrane region" description="Helical" evidence="1">
    <location>
        <begin position="244"/>
        <end position="264"/>
    </location>
</feature>
<organism evidence="3 4">
    <name type="scientific">Microlunatus ginsengisoli</name>
    <dbReference type="NCBI Taxonomy" id="363863"/>
    <lineage>
        <taxon>Bacteria</taxon>
        <taxon>Bacillati</taxon>
        <taxon>Actinomycetota</taxon>
        <taxon>Actinomycetes</taxon>
        <taxon>Propionibacteriales</taxon>
        <taxon>Propionibacteriaceae</taxon>
        <taxon>Microlunatus</taxon>
    </lineage>
</organism>